<accession>A0A2H4IZP0</accession>
<dbReference type="GO" id="GO:0006352">
    <property type="term" value="P:DNA-templated transcription initiation"/>
    <property type="evidence" value="ECO:0007669"/>
    <property type="project" value="InterPro"/>
</dbReference>
<dbReference type="Pfam" id="PF08281">
    <property type="entry name" value="Sigma70_r4_2"/>
    <property type="match status" value="1"/>
</dbReference>
<organism evidence="2">
    <name type="scientific">uncultured Caudovirales phage</name>
    <dbReference type="NCBI Taxonomy" id="2100421"/>
    <lineage>
        <taxon>Viruses</taxon>
        <taxon>Duplodnaviria</taxon>
        <taxon>Heunggongvirae</taxon>
        <taxon>Uroviricota</taxon>
        <taxon>Caudoviricetes</taxon>
        <taxon>Peduoviridae</taxon>
        <taxon>Maltschvirus</taxon>
        <taxon>Maltschvirus maltsch</taxon>
    </lineage>
</organism>
<dbReference type="GO" id="GO:0003677">
    <property type="term" value="F:DNA binding"/>
    <property type="evidence" value="ECO:0007669"/>
    <property type="project" value="InterPro"/>
</dbReference>
<dbReference type="InterPro" id="IPR013324">
    <property type="entry name" value="RNA_pol_sigma_r3/r4-like"/>
</dbReference>
<dbReference type="InterPro" id="IPR013249">
    <property type="entry name" value="RNA_pol_sigma70_r4_t2"/>
</dbReference>
<dbReference type="Gene3D" id="1.10.10.10">
    <property type="entry name" value="Winged helix-like DNA-binding domain superfamily/Winged helix DNA-binding domain"/>
    <property type="match status" value="1"/>
</dbReference>
<dbReference type="SUPFAM" id="SSF88659">
    <property type="entry name" value="Sigma3 and sigma4 domains of RNA polymerase sigma factors"/>
    <property type="match status" value="1"/>
</dbReference>
<feature type="domain" description="RNA polymerase sigma factor 70 region 4 type 2" evidence="1">
    <location>
        <begin position="40"/>
        <end position="83"/>
    </location>
</feature>
<dbReference type="GO" id="GO:0016987">
    <property type="term" value="F:sigma factor activity"/>
    <property type="evidence" value="ECO:0007669"/>
    <property type="project" value="InterPro"/>
</dbReference>
<proteinExistence type="predicted"/>
<dbReference type="EMBL" id="MF417871">
    <property type="protein sequence ID" value="ASN68082.1"/>
    <property type="molecule type" value="Genomic_DNA"/>
</dbReference>
<sequence length="118" mass="13490">MKRKSTAKAILSNLHVLRERRYVGDLGASDTLIDFERALALAKLTKRQSEAIRLHYYDGYKQAKVAEIMKIAQQNVGALLERATDEIDEVYEMWAWLDGELTPADFVDEIETEENLCA</sequence>
<name>A0A2H4IZP0_9CAUD</name>
<dbReference type="InterPro" id="IPR036388">
    <property type="entry name" value="WH-like_DNA-bd_sf"/>
</dbReference>
<protein>
    <recommendedName>
        <fullName evidence="1">RNA polymerase sigma factor 70 region 4 type 2 domain-containing protein</fullName>
    </recommendedName>
</protein>
<evidence type="ECO:0000259" key="1">
    <source>
        <dbReference type="Pfam" id="PF08281"/>
    </source>
</evidence>
<reference evidence="2" key="1">
    <citation type="submission" date="2017-06" db="EMBL/GenBank/DDBJ databases">
        <title>Novel phages from South African skin metaviromes.</title>
        <authorList>
            <person name="van Zyl L.J."/>
            <person name="Abrahams Y."/>
            <person name="Stander E.A."/>
            <person name="Kirby B.M."/>
            <person name="Clavaud C."/>
            <person name="Farcet C."/>
            <person name="Breton L."/>
            <person name="Trindade M.I."/>
        </authorList>
    </citation>
    <scope>NUCLEOTIDE SEQUENCE</scope>
</reference>
<evidence type="ECO:0000313" key="2">
    <source>
        <dbReference type="EMBL" id="ASN68082.1"/>
    </source>
</evidence>
<gene>
    <name evidence="2" type="ORF">8F11_47</name>
</gene>